<evidence type="ECO:0000313" key="1">
    <source>
        <dbReference type="EMBL" id="XBS54406.1"/>
    </source>
</evidence>
<dbReference type="RefSeq" id="WP_349947051.1">
    <property type="nucleotide sequence ID" value="NZ_CP157940.1"/>
</dbReference>
<sequence>MLEDAVTRGDICWHGLAFTTHRELMDCDLVNFNLSYGIQYLHIGVNASSMNPMVPGRLQIPVYLKRT</sequence>
<protein>
    <submittedName>
        <fullName evidence="1">Uncharacterized protein</fullName>
    </submittedName>
</protein>
<dbReference type="AlphaFoldDB" id="A0AAU7PS79"/>
<gene>
    <name evidence="1" type="ORF">ABFV83_01060</name>
</gene>
<accession>A0AAU7PS79</accession>
<name>A0AAU7PS79_9FIRM</name>
<reference evidence="1" key="1">
    <citation type="submission" date="2024-06" db="EMBL/GenBank/DDBJ databases">
        <title>Lacrimispora cavernae sp. nov., a novel anaerobe isolated from bat guano pile inside a cave.</title>
        <authorList>
            <person name="Miller S.L."/>
            <person name="Lu N."/>
            <person name="King J."/>
            <person name="Sankaranarayanan K."/>
            <person name="Lawson P.A."/>
        </authorList>
    </citation>
    <scope>NUCLEOTIDE SEQUENCE</scope>
    <source>
        <strain evidence="1">BS-2</strain>
    </source>
</reference>
<dbReference type="EMBL" id="CP157940">
    <property type="protein sequence ID" value="XBS54406.1"/>
    <property type="molecule type" value="Genomic_DNA"/>
</dbReference>
<proteinExistence type="predicted"/>
<organism evidence="1">
    <name type="scientific">Lacrimispora sp. BS-2</name>
    <dbReference type="NCBI Taxonomy" id="3151850"/>
    <lineage>
        <taxon>Bacteria</taxon>
        <taxon>Bacillati</taxon>
        <taxon>Bacillota</taxon>
        <taxon>Clostridia</taxon>
        <taxon>Lachnospirales</taxon>
        <taxon>Lachnospiraceae</taxon>
        <taxon>Lacrimispora</taxon>
    </lineage>
</organism>